<sequence length="75" mass="8572">MKNSLEDLNNHLFAQIERLGEEDLKEEKLQLELNRTKAITSVATQIIQNGKLALEVQKALGEGRVKNVQKWLESK</sequence>
<dbReference type="AlphaFoldDB" id="A0A7X1BU29"/>
<dbReference type="Proteomes" id="UP000548504">
    <property type="component" value="Unassembled WGS sequence"/>
</dbReference>
<evidence type="ECO:0000313" key="2">
    <source>
        <dbReference type="Proteomes" id="UP000548504"/>
    </source>
</evidence>
<dbReference type="RefSeq" id="WP_071667216.1">
    <property type="nucleotide sequence ID" value="NZ_JACLAG010000010.1"/>
</dbReference>
<name>A0A7X1BU29_9ENTR</name>
<evidence type="ECO:0000313" key="1">
    <source>
        <dbReference type="EMBL" id="MBC2622672.1"/>
    </source>
</evidence>
<accession>A0A7X1BU29</accession>
<dbReference type="EMBL" id="JACLAG010000010">
    <property type="protein sequence ID" value="MBC2622672.1"/>
    <property type="molecule type" value="Genomic_DNA"/>
</dbReference>
<evidence type="ECO:0008006" key="3">
    <source>
        <dbReference type="Google" id="ProtNLM"/>
    </source>
</evidence>
<proteinExistence type="predicted"/>
<organism evidence="1 2">
    <name type="scientific">Citrobacter cronae</name>
    <dbReference type="NCBI Taxonomy" id="1748967"/>
    <lineage>
        <taxon>Bacteria</taxon>
        <taxon>Pseudomonadati</taxon>
        <taxon>Pseudomonadota</taxon>
        <taxon>Gammaproteobacteria</taxon>
        <taxon>Enterobacterales</taxon>
        <taxon>Enterobacteriaceae</taxon>
        <taxon>Citrobacter</taxon>
        <taxon>Citrobacter freundii complex</taxon>
    </lineage>
</organism>
<reference evidence="1 2" key="1">
    <citation type="submission" date="2020-08" db="EMBL/GenBank/DDBJ databases">
        <title>Emergence and comparative genomics analysis of Citrobacter in Fennec fox imported from North Africa to China.</title>
        <authorList>
            <person name="Zheng B."/>
        </authorList>
    </citation>
    <scope>NUCLEOTIDE SEQUENCE [LARGE SCALE GENOMIC DNA]</scope>
    <source>
        <strain evidence="1 2">FF141</strain>
    </source>
</reference>
<gene>
    <name evidence="1" type="ORF">H7I73_23830</name>
</gene>
<comment type="caution">
    <text evidence="1">The sequence shown here is derived from an EMBL/GenBank/DDBJ whole genome shotgun (WGS) entry which is preliminary data.</text>
</comment>
<protein>
    <recommendedName>
        <fullName evidence="3">Phage protein</fullName>
    </recommendedName>
</protein>